<reference evidence="3" key="1">
    <citation type="journal article" date="2019" name="Int. J. Syst. Evol. Microbiol.">
        <title>The Global Catalogue of Microorganisms (GCM) 10K type strain sequencing project: providing services to taxonomists for standard genome sequencing and annotation.</title>
        <authorList>
            <consortium name="The Broad Institute Genomics Platform"/>
            <consortium name="The Broad Institute Genome Sequencing Center for Infectious Disease"/>
            <person name="Wu L."/>
            <person name="Ma J."/>
        </authorList>
    </citation>
    <scope>NUCLEOTIDE SEQUENCE [LARGE SCALE GENOMIC DNA]</scope>
    <source>
        <strain evidence="3">CCUG 56608</strain>
    </source>
</reference>
<dbReference type="EMBL" id="JBHTKK010000001">
    <property type="protein sequence ID" value="MFD1064761.1"/>
    <property type="molecule type" value="Genomic_DNA"/>
</dbReference>
<feature type="domain" description="NADP-dependent oxidoreductase" evidence="1">
    <location>
        <begin position="11"/>
        <end position="266"/>
    </location>
</feature>
<dbReference type="Gene3D" id="3.20.20.100">
    <property type="entry name" value="NADP-dependent oxidoreductase domain"/>
    <property type="match status" value="1"/>
</dbReference>
<dbReference type="InterPro" id="IPR020471">
    <property type="entry name" value="AKR"/>
</dbReference>
<sequence>MVQLGNKSLFPIGMGTWHMGDSPAKRKQEIEALRYGLEKGIEVIDTAEMYGEGNSENLIGEAIQDVNREDFYLISKFYPFHAQEPELERSLENSLKRLGTDYLDLYLLHWKGSTPLAETIEALEKYVKEGRIGAWGVSNFDARDIEGMWEVRGGENATANQVLYNIASRGIEYDLLPLQRSRALPTIAYSPAAQGDTRGDKITSNKVLQEIAKEHNATVFQVMLAWTIRHDDVLAIPQSSDPKHIQENIDAARINFSEEELQQIDKEFPAPKRKMPLDII</sequence>
<dbReference type="Pfam" id="PF00248">
    <property type="entry name" value="Aldo_ket_red"/>
    <property type="match status" value="1"/>
</dbReference>
<keyword evidence="3" id="KW-1185">Reference proteome</keyword>
<dbReference type="SUPFAM" id="SSF51430">
    <property type="entry name" value="NAD(P)-linked oxidoreductase"/>
    <property type="match status" value="1"/>
</dbReference>
<name>A0ABW3NDN8_9BACI</name>
<dbReference type="PRINTS" id="PR00069">
    <property type="entry name" value="ALDKETRDTASE"/>
</dbReference>
<protein>
    <submittedName>
        <fullName evidence="2">Aldo/keto reductase</fullName>
    </submittedName>
</protein>
<dbReference type="PANTHER" id="PTHR43638:SF3">
    <property type="entry name" value="ALDEHYDE REDUCTASE"/>
    <property type="match status" value="1"/>
</dbReference>
<comment type="caution">
    <text evidence="2">The sequence shown here is derived from an EMBL/GenBank/DDBJ whole genome shotgun (WGS) entry which is preliminary data.</text>
</comment>
<dbReference type="InterPro" id="IPR023210">
    <property type="entry name" value="NADP_OxRdtase_dom"/>
</dbReference>
<evidence type="ECO:0000313" key="2">
    <source>
        <dbReference type="EMBL" id="MFD1064761.1"/>
    </source>
</evidence>
<dbReference type="PIRSF" id="PIRSF000097">
    <property type="entry name" value="AKR"/>
    <property type="match status" value="1"/>
</dbReference>
<evidence type="ECO:0000259" key="1">
    <source>
        <dbReference type="Pfam" id="PF00248"/>
    </source>
</evidence>
<organism evidence="2 3">
    <name type="scientific">Oceanobacillus locisalsi</name>
    <dbReference type="NCBI Taxonomy" id="546107"/>
    <lineage>
        <taxon>Bacteria</taxon>
        <taxon>Bacillati</taxon>
        <taxon>Bacillota</taxon>
        <taxon>Bacilli</taxon>
        <taxon>Bacillales</taxon>
        <taxon>Bacillaceae</taxon>
        <taxon>Oceanobacillus</taxon>
    </lineage>
</organism>
<dbReference type="RefSeq" id="WP_379590226.1">
    <property type="nucleotide sequence ID" value="NZ_JBHTKK010000001.1"/>
</dbReference>
<dbReference type="PANTHER" id="PTHR43638">
    <property type="entry name" value="OXIDOREDUCTASE, ALDO/KETO REDUCTASE FAMILY PROTEIN"/>
    <property type="match status" value="1"/>
</dbReference>
<gene>
    <name evidence="2" type="ORF">ACFQ19_01865</name>
</gene>
<dbReference type="Proteomes" id="UP001597041">
    <property type="component" value="Unassembled WGS sequence"/>
</dbReference>
<evidence type="ECO:0000313" key="3">
    <source>
        <dbReference type="Proteomes" id="UP001597041"/>
    </source>
</evidence>
<proteinExistence type="predicted"/>
<accession>A0ABW3NDN8</accession>
<dbReference type="InterPro" id="IPR036812">
    <property type="entry name" value="NAD(P)_OxRdtase_dom_sf"/>
</dbReference>